<proteinExistence type="predicted"/>
<dbReference type="EMBL" id="UYJE01007161">
    <property type="protein sequence ID" value="VDI52259.1"/>
    <property type="molecule type" value="Genomic_DNA"/>
</dbReference>
<sequence>MMLSRIFGAARSKQRPNEIVDSPEQPPTPPSPRILDHSTDPNVLNDFLYYVEGHGVVVLGQGIRLRTEPELSTPFKCFKVENWTSKERDDYLNDVSLPNHITLVSDIYRLLCQPDTPGFAELTDPSESKRFKEKQCVFSVRDKYKKKVYLQVPVYHSFVKDSDINDYWALIEDAENRWKEVPAYVKFDYIEFPCCRMNSFLLVARPKKFKHDVKSEGSVIKTGGDECMTVNFTKGCTEVELKIEYMIQRPIGKLENKDVYSKTLVEAVSHKITLDFNKTQLKGPISVSARLTSDPKSSQEKVGSENPHVKMIVFNKSEIVVLPTGKKSDTKEYTGQIRDSDGVLFARIKPNQLDHKKLTTILTDEIEAFYGTRMLCNVLVFFLKKTDKTIYFIAECCLKQRVDSVLVEHQEQKNSLAYRSGDLFLPSHQRIRIRPEGSLKLKKGEGRHPFLYFMYTARDNFTSFSVEFVGRLGIAMNAVLEFSADNHRRGNITRADFDISNLLLSKYLEPNKI</sequence>
<dbReference type="OrthoDB" id="6065141at2759"/>
<comment type="caution">
    <text evidence="2">The sequence shown here is derived from an EMBL/GenBank/DDBJ whole genome shotgun (WGS) entry which is preliminary data.</text>
</comment>
<protein>
    <submittedName>
        <fullName evidence="2">Uncharacterized protein</fullName>
    </submittedName>
</protein>
<accession>A0A8B6FN85</accession>
<dbReference type="Proteomes" id="UP000596742">
    <property type="component" value="Unassembled WGS sequence"/>
</dbReference>
<name>A0A8B6FN85_MYTGA</name>
<feature type="region of interest" description="Disordered" evidence="1">
    <location>
        <begin position="1"/>
        <end position="37"/>
    </location>
</feature>
<reference evidence="2" key="1">
    <citation type="submission" date="2018-11" db="EMBL/GenBank/DDBJ databases">
        <authorList>
            <person name="Alioto T."/>
            <person name="Alioto T."/>
        </authorList>
    </citation>
    <scope>NUCLEOTIDE SEQUENCE</scope>
</reference>
<gene>
    <name evidence="2" type="ORF">MGAL_10B016365</name>
</gene>
<evidence type="ECO:0000256" key="1">
    <source>
        <dbReference type="SAM" id="MobiDB-lite"/>
    </source>
</evidence>
<evidence type="ECO:0000313" key="3">
    <source>
        <dbReference type="Proteomes" id="UP000596742"/>
    </source>
</evidence>
<dbReference type="AlphaFoldDB" id="A0A8B6FN85"/>
<keyword evidence="3" id="KW-1185">Reference proteome</keyword>
<organism evidence="2 3">
    <name type="scientific">Mytilus galloprovincialis</name>
    <name type="common">Mediterranean mussel</name>
    <dbReference type="NCBI Taxonomy" id="29158"/>
    <lineage>
        <taxon>Eukaryota</taxon>
        <taxon>Metazoa</taxon>
        <taxon>Spiralia</taxon>
        <taxon>Lophotrochozoa</taxon>
        <taxon>Mollusca</taxon>
        <taxon>Bivalvia</taxon>
        <taxon>Autobranchia</taxon>
        <taxon>Pteriomorphia</taxon>
        <taxon>Mytilida</taxon>
        <taxon>Mytiloidea</taxon>
        <taxon>Mytilidae</taxon>
        <taxon>Mytilinae</taxon>
        <taxon>Mytilus</taxon>
    </lineage>
</organism>
<evidence type="ECO:0000313" key="2">
    <source>
        <dbReference type="EMBL" id="VDI52259.1"/>
    </source>
</evidence>